<protein>
    <submittedName>
        <fullName evidence="1">IS66 family insertion sequence element accessory protein TnpB</fullName>
    </submittedName>
</protein>
<sequence>MTMWSAPSQLYLAIEAVDMRIGIDGLSQRVQQSLGQAPCDGSAYAFRNKTGTRIKVVIWDGTGVWLCLRRLHKGRFVWPQSHDSVCTLSHQEWQWLTTGVDWTRLSAQANGAWRV</sequence>
<dbReference type="Proteomes" id="UP000648257">
    <property type="component" value="Unassembled WGS sequence"/>
</dbReference>
<evidence type="ECO:0000313" key="1">
    <source>
        <dbReference type="EMBL" id="MBC3809617.1"/>
    </source>
</evidence>
<name>A0ABR6X9N1_9BURK</name>
<proteinExistence type="predicted"/>
<comment type="caution">
    <text evidence="1">The sequence shown here is derived from an EMBL/GenBank/DDBJ whole genome shotgun (WGS) entry which is preliminary data.</text>
</comment>
<dbReference type="RefSeq" id="WP_186924674.1">
    <property type="nucleotide sequence ID" value="NZ_JACOFW010000042.1"/>
</dbReference>
<organism evidence="1 2">
    <name type="scientific">Undibacterium seohonense</name>
    <dbReference type="NCBI Taxonomy" id="1344950"/>
    <lineage>
        <taxon>Bacteria</taxon>
        <taxon>Pseudomonadati</taxon>
        <taxon>Pseudomonadota</taxon>
        <taxon>Betaproteobacteria</taxon>
        <taxon>Burkholderiales</taxon>
        <taxon>Oxalobacteraceae</taxon>
        <taxon>Undibacterium</taxon>
    </lineage>
</organism>
<accession>A0ABR6X9N1</accession>
<dbReference type="EMBL" id="JACOFW010000042">
    <property type="protein sequence ID" value="MBC3809617.1"/>
    <property type="molecule type" value="Genomic_DNA"/>
</dbReference>
<gene>
    <name evidence="1" type="primary">tnpB</name>
    <name evidence="1" type="ORF">H8K52_19940</name>
</gene>
<dbReference type="NCBIfam" id="NF033819">
    <property type="entry name" value="IS66_TnpB"/>
    <property type="match status" value="1"/>
</dbReference>
<keyword evidence="2" id="KW-1185">Reference proteome</keyword>
<dbReference type="PANTHER" id="PTHR36455:SF1">
    <property type="entry name" value="BLR8292 PROTEIN"/>
    <property type="match status" value="1"/>
</dbReference>
<dbReference type="InterPro" id="IPR008878">
    <property type="entry name" value="Transposase_IS66_Orf2"/>
</dbReference>
<evidence type="ECO:0000313" key="2">
    <source>
        <dbReference type="Proteomes" id="UP000648257"/>
    </source>
</evidence>
<dbReference type="PANTHER" id="PTHR36455">
    <property type="match status" value="1"/>
</dbReference>
<reference evidence="1 2" key="1">
    <citation type="submission" date="2020-08" db="EMBL/GenBank/DDBJ databases">
        <title>Novel species isolated from subtropical streams in China.</title>
        <authorList>
            <person name="Lu H."/>
        </authorList>
    </citation>
    <scope>NUCLEOTIDE SEQUENCE [LARGE SCALE GENOMIC DNA]</scope>
    <source>
        <strain evidence="1 2">KACC 16656</strain>
    </source>
</reference>
<dbReference type="Pfam" id="PF05717">
    <property type="entry name" value="TnpB_IS66"/>
    <property type="match status" value="1"/>
</dbReference>